<keyword evidence="1" id="KW-0479">Metal-binding</keyword>
<dbReference type="EC" id="3.5.1.103" evidence="4"/>
<dbReference type="Proteomes" id="UP000184512">
    <property type="component" value="Unassembled WGS sequence"/>
</dbReference>
<dbReference type="Gene3D" id="3.40.50.10320">
    <property type="entry name" value="LmbE-like"/>
    <property type="match status" value="1"/>
</dbReference>
<dbReference type="AlphaFoldDB" id="A0A1M6MEW2"/>
<sequence>MIPDRRLLLVHAHPDDESSQSAATMARYLAEGAQVTLVTCTLGELGEILVPELAHLTPPELGQHRIGEIEEALGIIGLTDHLFLGGVGRYHDSGMTRDEAGEAAVPDVMPANAFWRADLLEAADHLVAVIRDRRPQVLITYDPHGNYGHPDHIQAHRVAMYAALLAASPSHRPDLGEPWQVARVLWNGHNAEMWKKGFELAREQGIDPWPDRDRDSESFGPDPSTVVAVIETGPWLDVCRRALASYRSQVDPDLPFWRFYQIVQEIPGAGEAYVLGHGQPFPKSATPASDLFEGIETGGVSALA</sequence>
<proteinExistence type="predicted"/>
<dbReference type="GO" id="GO:0046872">
    <property type="term" value="F:metal ion binding"/>
    <property type="evidence" value="ECO:0007669"/>
    <property type="project" value="UniProtKB-KW"/>
</dbReference>
<evidence type="ECO:0000256" key="2">
    <source>
        <dbReference type="ARBA" id="ARBA00022801"/>
    </source>
</evidence>
<organism evidence="5 6">
    <name type="scientific">Tessaracoccus bendigoensis DSM 12906</name>
    <dbReference type="NCBI Taxonomy" id="1123357"/>
    <lineage>
        <taxon>Bacteria</taxon>
        <taxon>Bacillati</taxon>
        <taxon>Actinomycetota</taxon>
        <taxon>Actinomycetes</taxon>
        <taxon>Propionibacteriales</taxon>
        <taxon>Propionibacteriaceae</taxon>
        <taxon>Tessaracoccus</taxon>
    </lineage>
</organism>
<dbReference type="EMBL" id="FQZG01000086">
    <property type="protein sequence ID" value="SHJ82019.1"/>
    <property type="molecule type" value="Genomic_DNA"/>
</dbReference>
<reference evidence="6" key="1">
    <citation type="submission" date="2016-11" db="EMBL/GenBank/DDBJ databases">
        <authorList>
            <person name="Varghese N."/>
            <person name="Submissions S."/>
        </authorList>
    </citation>
    <scope>NUCLEOTIDE SEQUENCE [LARGE SCALE GENOMIC DNA]</scope>
    <source>
        <strain evidence="6">DSM 12906</strain>
    </source>
</reference>
<accession>A0A1M6MEW2</accession>
<dbReference type="PANTHER" id="PTHR12993:SF26">
    <property type="entry name" value="1D-MYO-INOSITOL 2-ACETAMIDO-2-DEOXY-ALPHA-D-GLUCOPYRANOSIDE DEACETYLASE"/>
    <property type="match status" value="1"/>
</dbReference>
<dbReference type="InterPro" id="IPR024078">
    <property type="entry name" value="LmbE-like_dom_sf"/>
</dbReference>
<dbReference type="RefSeq" id="WP_084189696.1">
    <property type="nucleotide sequence ID" value="NZ_FQZG01000086.1"/>
</dbReference>
<evidence type="ECO:0000313" key="5">
    <source>
        <dbReference type="EMBL" id="SHJ82019.1"/>
    </source>
</evidence>
<dbReference type="NCBIfam" id="TIGR03445">
    <property type="entry name" value="mycothiol_MshB"/>
    <property type="match status" value="1"/>
</dbReference>
<dbReference type="Pfam" id="PF02585">
    <property type="entry name" value="PIG-L"/>
    <property type="match status" value="1"/>
</dbReference>
<dbReference type="SUPFAM" id="SSF102588">
    <property type="entry name" value="LmbE-like"/>
    <property type="match status" value="1"/>
</dbReference>
<gene>
    <name evidence="5" type="ORF">SAMN02745244_03338</name>
</gene>
<dbReference type="InterPro" id="IPR003737">
    <property type="entry name" value="GlcNAc_PI_deacetylase-related"/>
</dbReference>
<evidence type="ECO:0000256" key="4">
    <source>
        <dbReference type="NCBIfam" id="TIGR03445"/>
    </source>
</evidence>
<evidence type="ECO:0000313" key="6">
    <source>
        <dbReference type="Proteomes" id="UP000184512"/>
    </source>
</evidence>
<evidence type="ECO:0000256" key="3">
    <source>
        <dbReference type="ARBA" id="ARBA00022833"/>
    </source>
</evidence>
<keyword evidence="3" id="KW-0862">Zinc</keyword>
<protein>
    <recommendedName>
        <fullName evidence="4">N-acetyl-1-D-myo-inositol-2-amino-2-deoxy-alpha-D-glucopyranoside deacetylase</fullName>
        <ecNumber evidence="4">3.5.1.103</ecNumber>
    </recommendedName>
</protein>
<keyword evidence="6" id="KW-1185">Reference proteome</keyword>
<evidence type="ECO:0000256" key="1">
    <source>
        <dbReference type="ARBA" id="ARBA00022723"/>
    </source>
</evidence>
<dbReference type="PANTHER" id="PTHR12993">
    <property type="entry name" value="N-ACETYLGLUCOSAMINYL-PHOSPHATIDYLINOSITOL DE-N-ACETYLASE-RELATED"/>
    <property type="match status" value="1"/>
</dbReference>
<name>A0A1M6MEW2_9ACTN</name>
<keyword evidence="2" id="KW-0378">Hydrolase</keyword>
<dbReference type="GO" id="GO:0010125">
    <property type="term" value="P:mycothiol biosynthetic process"/>
    <property type="evidence" value="ECO:0007669"/>
    <property type="project" value="UniProtKB-UniRule"/>
</dbReference>
<dbReference type="GO" id="GO:0035595">
    <property type="term" value="F:N-acetylglucosaminylinositol deacetylase activity"/>
    <property type="evidence" value="ECO:0007669"/>
    <property type="project" value="UniProtKB-EC"/>
</dbReference>
<dbReference type="STRING" id="1123357.SAMN02745244_03338"/>
<dbReference type="InterPro" id="IPR017810">
    <property type="entry name" value="Mycothiol_biosynthesis_MshB"/>
</dbReference>